<proteinExistence type="predicted"/>
<name>A0A850H8I6_9SPHN</name>
<evidence type="ECO:0000313" key="1">
    <source>
        <dbReference type="EMBL" id="NVD46158.1"/>
    </source>
</evidence>
<keyword evidence="2" id="KW-1185">Reference proteome</keyword>
<gene>
    <name evidence="1" type="ORF">HUV48_14205</name>
</gene>
<comment type="caution">
    <text evidence="1">The sequence shown here is derived from an EMBL/GenBank/DDBJ whole genome shotgun (WGS) entry which is preliminary data.</text>
</comment>
<dbReference type="AlphaFoldDB" id="A0A850H8I6"/>
<protein>
    <submittedName>
        <fullName evidence="1">Uncharacterized protein</fullName>
    </submittedName>
</protein>
<evidence type="ECO:0000313" key="2">
    <source>
        <dbReference type="Proteomes" id="UP000561438"/>
    </source>
</evidence>
<sequence length="52" mass="6278">MKNLRLKIVMEIARFLRVPVQVHQSWFSSKADAERTRRKERELAIECGEHRQ</sequence>
<dbReference type="EMBL" id="JABWGV010000023">
    <property type="protein sequence ID" value="NVD46158.1"/>
    <property type="molecule type" value="Genomic_DNA"/>
</dbReference>
<reference evidence="1 2" key="1">
    <citation type="submission" date="2020-06" db="EMBL/GenBank/DDBJ databases">
        <title>Altererythrobacter sp. HHU K3-1.</title>
        <authorList>
            <person name="Zhang D."/>
            <person name="Xue H."/>
        </authorList>
    </citation>
    <scope>NUCLEOTIDE SEQUENCE [LARGE SCALE GENOMIC DNA]</scope>
    <source>
        <strain evidence="1 2">HHU K3-1</strain>
    </source>
</reference>
<organism evidence="1 2">
    <name type="scientific">Qipengyuania atrilutea</name>
    <dbReference type="NCBI Taxonomy" id="2744473"/>
    <lineage>
        <taxon>Bacteria</taxon>
        <taxon>Pseudomonadati</taxon>
        <taxon>Pseudomonadota</taxon>
        <taxon>Alphaproteobacteria</taxon>
        <taxon>Sphingomonadales</taxon>
        <taxon>Erythrobacteraceae</taxon>
        <taxon>Qipengyuania</taxon>
    </lineage>
</organism>
<dbReference type="Proteomes" id="UP000561438">
    <property type="component" value="Unassembled WGS sequence"/>
</dbReference>
<accession>A0A850H8I6</accession>
<dbReference type="RefSeq" id="WP_176268385.1">
    <property type="nucleotide sequence ID" value="NZ_JABWGV010000023.1"/>
</dbReference>